<dbReference type="Gene3D" id="3.40.50.12610">
    <property type="match status" value="1"/>
</dbReference>
<evidence type="ECO:0000256" key="8">
    <source>
        <dbReference type="ARBA" id="ARBA00022679"/>
    </source>
</evidence>
<evidence type="ECO:0000256" key="13">
    <source>
        <dbReference type="ARBA" id="ARBA00023136"/>
    </source>
</evidence>
<dbReference type="InterPro" id="IPR048999">
    <property type="entry name" value="STT3-PglB_core"/>
</dbReference>
<keyword evidence="13 16" id="KW-0472">Membrane</keyword>
<evidence type="ECO:0000256" key="12">
    <source>
        <dbReference type="ARBA" id="ARBA00022989"/>
    </source>
</evidence>
<comment type="subcellular location">
    <subcellularLocation>
        <location evidence="3">Endomembrane system</location>
        <topology evidence="3">Multi-pass membrane protein</topology>
    </subcellularLocation>
</comment>
<comment type="catalytic activity">
    <reaction evidence="15">
        <text>a di-trans,poly-cis-dolichyl diphosphooligosaccharide + L-asparaginyl-[protein] = N(4)-(oligosaccharide-(1-&gt;4)-N-acetyl-beta-D-glucosaminyl-(1-&gt;4)-N-acetyl-beta-D-glucosaminyl)-L-asparaginyl-[protein] + a di-trans,poly-cis-dolichyl diphosphate + H(+)</text>
        <dbReference type="Rhea" id="RHEA:22980"/>
        <dbReference type="Rhea" id="RHEA-COMP:12804"/>
        <dbReference type="Rhea" id="RHEA-COMP:12805"/>
        <dbReference type="Rhea" id="RHEA-COMP:19506"/>
        <dbReference type="Rhea" id="RHEA-COMP:19509"/>
        <dbReference type="ChEBI" id="CHEBI:15378"/>
        <dbReference type="ChEBI" id="CHEBI:50347"/>
        <dbReference type="ChEBI" id="CHEBI:57497"/>
        <dbReference type="ChEBI" id="CHEBI:57570"/>
        <dbReference type="ChEBI" id="CHEBI:132529"/>
        <dbReference type="EC" id="2.4.99.18"/>
    </reaction>
</comment>
<feature type="transmembrane region" description="Helical" evidence="16">
    <location>
        <begin position="80"/>
        <end position="100"/>
    </location>
</feature>
<dbReference type="AlphaFoldDB" id="A0A0H5R5M2"/>
<feature type="transmembrane region" description="Helical" evidence="16">
    <location>
        <begin position="352"/>
        <end position="374"/>
    </location>
</feature>
<comment type="cofactor">
    <cofactor evidence="1">
        <name>Mn(2+)</name>
        <dbReference type="ChEBI" id="CHEBI:29035"/>
    </cofactor>
</comment>
<keyword evidence="7" id="KW-0328">Glycosyltransferase</keyword>
<keyword evidence="10" id="KW-0479">Metal-binding</keyword>
<evidence type="ECO:0000256" key="16">
    <source>
        <dbReference type="SAM" id="Phobius"/>
    </source>
</evidence>
<evidence type="ECO:0000256" key="5">
    <source>
        <dbReference type="ARBA" id="ARBA00010810"/>
    </source>
</evidence>
<evidence type="ECO:0000256" key="2">
    <source>
        <dbReference type="ARBA" id="ARBA00001946"/>
    </source>
</evidence>
<feature type="domain" description="Oligosaccharyl transferase STT3 N-terminal" evidence="17">
    <location>
        <begin position="15"/>
        <end position="413"/>
    </location>
</feature>
<keyword evidence="9 16" id="KW-0812">Transmembrane</keyword>
<organism evidence="19">
    <name type="scientific">Spongospora subterranea</name>
    <dbReference type="NCBI Taxonomy" id="70186"/>
    <lineage>
        <taxon>Eukaryota</taxon>
        <taxon>Sar</taxon>
        <taxon>Rhizaria</taxon>
        <taxon>Endomyxa</taxon>
        <taxon>Phytomyxea</taxon>
        <taxon>Plasmodiophorida</taxon>
        <taxon>Plasmodiophoridae</taxon>
        <taxon>Spongospora</taxon>
    </lineage>
</organism>
<dbReference type="EC" id="2.4.99.18" evidence="6"/>
<dbReference type="InterPro" id="IPR003674">
    <property type="entry name" value="Oligo_trans_STT3"/>
</dbReference>
<evidence type="ECO:0000256" key="7">
    <source>
        <dbReference type="ARBA" id="ARBA00022676"/>
    </source>
</evidence>
<dbReference type="InterPro" id="IPR048307">
    <property type="entry name" value="STT3_N"/>
</dbReference>
<evidence type="ECO:0000256" key="9">
    <source>
        <dbReference type="ARBA" id="ARBA00022692"/>
    </source>
</evidence>
<accession>A0A0H5R5M2</accession>
<evidence type="ECO:0000256" key="10">
    <source>
        <dbReference type="ARBA" id="ARBA00022723"/>
    </source>
</evidence>
<evidence type="ECO:0000256" key="11">
    <source>
        <dbReference type="ARBA" id="ARBA00022842"/>
    </source>
</evidence>
<feature type="transmembrane region" description="Helical" evidence="16">
    <location>
        <begin position="167"/>
        <end position="191"/>
    </location>
</feature>
<evidence type="ECO:0000256" key="4">
    <source>
        <dbReference type="ARBA" id="ARBA00004922"/>
    </source>
</evidence>
<keyword evidence="14" id="KW-0464">Manganese</keyword>
<evidence type="ECO:0000256" key="1">
    <source>
        <dbReference type="ARBA" id="ARBA00001936"/>
    </source>
</evidence>
<feature type="domain" description="STT3/PglB/AglB core" evidence="18">
    <location>
        <begin position="541"/>
        <end position="598"/>
    </location>
</feature>
<dbReference type="UniPathway" id="UPA00378"/>
<comment type="pathway">
    <text evidence="4">Protein modification; protein glycosylation.</text>
</comment>
<evidence type="ECO:0000256" key="15">
    <source>
        <dbReference type="ARBA" id="ARBA00048829"/>
    </source>
</evidence>
<sequence>MAKLANFSGKNEFVFQALILACIYVLAFCVRLFSVLRHESVIHEFDPWFNFRTTKYLVSEGFYEFHNWFDEMSWYPYGRYIGGTIYPGLMWTAAVLYKILHYLNLPVDIRNVCVLLAPFMASNTSIVTYLLTKQVWTRAAGLVAAAFMAIAPGYISRSVAGSYDNEAVAIFALVCTFWLWLIAVDTGSLLWSAACALAYGYMVAAWGGYVFVWNIIAVHAFALVICGRYSPRLYVAYCTWYILGLLISMQIMFVGFQPVSTSSPEHVPAAGVFCLLQVYAFLNFVHSRVSRAQFRSILKMIGATVAISIVGVIGLALTGTVPFLTGRLKSLMGATTNIAIVKSVSEHQPTKWLTFFLDLHMMVALVPAGIYYVFWSVSDTNLFLILYMLFSAYFASIMIRLMLVISPIVCVLAGIGVSETLLTFCHILTMPSSLSDSSPSKNTSETVVLGRPYQGTQEEQRDWYRKYHVKKVAAPICIGVLLIFVVMFFFFVPHCTWMSANMYSSPQVVLSAKGRDGSLTIFDDFRESYQWLNHNTEPDAQILSWWDYGYQITGMGNRSVIVDNNTRNNTHIATVGLVMSSDEDRAIEIIRSLDVKYLLVVFGGMVGFSSDDINKFLWMVRISGGVYPEVVESEYFNRNGEFRVDESVSDRMKNSLMYSMCYYRFGEIRSSWDSQGGYDRVRNCHIGHKDIKFRYLEEAFTSEHWMVRIYRVKPRENL</sequence>
<evidence type="ECO:0000256" key="3">
    <source>
        <dbReference type="ARBA" id="ARBA00004127"/>
    </source>
</evidence>
<feature type="transmembrane region" description="Helical" evidence="16">
    <location>
        <begin position="297"/>
        <end position="324"/>
    </location>
</feature>
<dbReference type="GO" id="GO:0012505">
    <property type="term" value="C:endomembrane system"/>
    <property type="evidence" value="ECO:0007669"/>
    <property type="project" value="UniProtKB-SubCell"/>
</dbReference>
<feature type="transmembrane region" description="Helical" evidence="16">
    <location>
        <begin position="267"/>
        <end position="285"/>
    </location>
</feature>
<proteinExistence type="inferred from homology"/>
<dbReference type="GO" id="GO:0046872">
    <property type="term" value="F:metal ion binding"/>
    <property type="evidence" value="ECO:0007669"/>
    <property type="project" value="UniProtKB-KW"/>
</dbReference>
<dbReference type="EMBL" id="HACM01008991">
    <property type="protein sequence ID" value="CRZ09433.1"/>
    <property type="molecule type" value="Transcribed_RNA"/>
</dbReference>
<feature type="transmembrane region" description="Helical" evidence="16">
    <location>
        <begin position="405"/>
        <end position="428"/>
    </location>
</feature>
<evidence type="ECO:0000313" key="19">
    <source>
        <dbReference type="EMBL" id="CRZ09433.1"/>
    </source>
</evidence>
<reference evidence="19" key="1">
    <citation type="submission" date="2015-04" db="EMBL/GenBank/DDBJ databases">
        <title>The genome sequence of the plant pathogenic Rhizarian Plasmodiophora brassicae reveals insights in its biotrophic life cycle and the origin of chitin synthesis.</title>
        <authorList>
            <person name="Schwelm A."/>
            <person name="Fogelqvist J."/>
            <person name="Knaust A."/>
            <person name="Julke S."/>
            <person name="Lilja T."/>
            <person name="Dhandapani V."/>
            <person name="Bonilla-Rosso G."/>
            <person name="Karlsson M."/>
            <person name="Shevchenko A."/>
            <person name="Choi S.R."/>
            <person name="Kim H.G."/>
            <person name="Park J.Y."/>
            <person name="Lim Y.P."/>
            <person name="Ludwig-Muller J."/>
            <person name="Dixelius C."/>
        </authorList>
    </citation>
    <scope>NUCLEOTIDE SEQUENCE</scope>
    <source>
        <tissue evidence="19">Potato root galls</tissue>
    </source>
</reference>
<feature type="transmembrane region" description="Helical" evidence="16">
    <location>
        <begin position="12"/>
        <end position="33"/>
    </location>
</feature>
<dbReference type="PANTHER" id="PTHR13872:SF1">
    <property type="entry name" value="DOLICHYL-DIPHOSPHOOLIGOSACCHARIDE--PROTEIN GLYCOSYLTRANSFERASE SUBUNIT STT3B"/>
    <property type="match status" value="1"/>
</dbReference>
<evidence type="ECO:0000256" key="6">
    <source>
        <dbReference type="ARBA" id="ARBA00012605"/>
    </source>
</evidence>
<protein>
    <recommendedName>
        <fullName evidence="6">dolichyl-diphosphooligosaccharide--protein glycotransferase</fullName>
        <ecNumber evidence="6">2.4.99.18</ecNumber>
    </recommendedName>
</protein>
<feature type="transmembrane region" description="Helical" evidence="16">
    <location>
        <begin position="472"/>
        <end position="492"/>
    </location>
</feature>
<feature type="transmembrane region" description="Helical" evidence="16">
    <location>
        <begin position="233"/>
        <end position="255"/>
    </location>
</feature>
<keyword evidence="8" id="KW-0808">Transferase</keyword>
<feature type="transmembrane region" description="Helical" evidence="16">
    <location>
        <begin position="203"/>
        <end position="226"/>
    </location>
</feature>
<feature type="transmembrane region" description="Helical" evidence="16">
    <location>
        <begin position="381"/>
        <end position="399"/>
    </location>
</feature>
<feature type="transmembrane region" description="Helical" evidence="16">
    <location>
        <begin position="136"/>
        <end position="155"/>
    </location>
</feature>
<name>A0A0H5R5M2_9EUKA</name>
<feature type="transmembrane region" description="Helical" evidence="16">
    <location>
        <begin position="112"/>
        <end position="130"/>
    </location>
</feature>
<dbReference type="Pfam" id="PF02516">
    <property type="entry name" value="STT3"/>
    <property type="match status" value="1"/>
</dbReference>
<evidence type="ECO:0000256" key="14">
    <source>
        <dbReference type="ARBA" id="ARBA00023211"/>
    </source>
</evidence>
<comment type="cofactor">
    <cofactor evidence="2">
        <name>Mg(2+)</name>
        <dbReference type="ChEBI" id="CHEBI:18420"/>
    </cofactor>
</comment>
<dbReference type="GO" id="GO:0004579">
    <property type="term" value="F:dolichyl-diphosphooligosaccharide-protein glycotransferase activity"/>
    <property type="evidence" value="ECO:0007669"/>
    <property type="project" value="UniProtKB-EC"/>
</dbReference>
<dbReference type="Pfam" id="PF21436">
    <property type="entry name" value="STT3-PglB_core"/>
    <property type="match status" value="1"/>
</dbReference>
<comment type="similarity">
    <text evidence="5">Belongs to the STT3 family.</text>
</comment>
<dbReference type="GO" id="GO:0016020">
    <property type="term" value="C:membrane"/>
    <property type="evidence" value="ECO:0007669"/>
    <property type="project" value="InterPro"/>
</dbReference>
<evidence type="ECO:0000259" key="18">
    <source>
        <dbReference type="Pfam" id="PF21436"/>
    </source>
</evidence>
<evidence type="ECO:0000259" key="17">
    <source>
        <dbReference type="Pfam" id="PF02516"/>
    </source>
</evidence>
<dbReference type="PANTHER" id="PTHR13872">
    <property type="entry name" value="DOLICHYL-DIPHOSPHOOLIGOSACCHARIDE--PROTEIN GLYCOSYLTRANSFERASE SUBUNIT"/>
    <property type="match status" value="1"/>
</dbReference>
<keyword evidence="12 16" id="KW-1133">Transmembrane helix</keyword>
<keyword evidence="11" id="KW-0460">Magnesium</keyword>